<name>A0A6J6G3T0_9ZZZZ</name>
<organism evidence="1">
    <name type="scientific">freshwater metagenome</name>
    <dbReference type="NCBI Taxonomy" id="449393"/>
    <lineage>
        <taxon>unclassified sequences</taxon>
        <taxon>metagenomes</taxon>
        <taxon>ecological metagenomes</taxon>
    </lineage>
</organism>
<gene>
    <name evidence="1" type="ORF">UFOPK1791_00821</name>
</gene>
<proteinExistence type="predicted"/>
<sequence>MSIAASAGITALSPLATASRIRIASSVVANARAASWTKTIFTSLEIAASAKFTESLRNIPPVITVALSPTNARY</sequence>
<dbReference type="EMBL" id="CAEZUF010000079">
    <property type="protein sequence ID" value="CAB4595771.1"/>
    <property type="molecule type" value="Genomic_DNA"/>
</dbReference>
<reference evidence="1" key="1">
    <citation type="submission" date="2020-05" db="EMBL/GenBank/DDBJ databases">
        <authorList>
            <person name="Chiriac C."/>
            <person name="Salcher M."/>
            <person name="Ghai R."/>
            <person name="Kavagutti S V."/>
        </authorList>
    </citation>
    <scope>NUCLEOTIDE SEQUENCE</scope>
</reference>
<accession>A0A6J6G3T0</accession>
<dbReference type="AlphaFoldDB" id="A0A6J6G3T0"/>
<evidence type="ECO:0000313" key="1">
    <source>
        <dbReference type="EMBL" id="CAB4595771.1"/>
    </source>
</evidence>
<protein>
    <submittedName>
        <fullName evidence="1">Unannotated protein</fullName>
    </submittedName>
</protein>